<keyword evidence="4" id="KW-1185">Reference proteome</keyword>
<dbReference type="Gene3D" id="2.60.40.10">
    <property type="entry name" value="Immunoglobulins"/>
    <property type="match status" value="1"/>
</dbReference>
<organism evidence="3 4">
    <name type="scientific">Polluticaenibacter yanchengensis</name>
    <dbReference type="NCBI Taxonomy" id="3014562"/>
    <lineage>
        <taxon>Bacteria</taxon>
        <taxon>Pseudomonadati</taxon>
        <taxon>Bacteroidota</taxon>
        <taxon>Chitinophagia</taxon>
        <taxon>Chitinophagales</taxon>
        <taxon>Chitinophagaceae</taxon>
        <taxon>Polluticaenibacter</taxon>
    </lineage>
</organism>
<accession>A0ABT4UKB3</accession>
<dbReference type="Pfam" id="PF18962">
    <property type="entry name" value="Por_Secre_tail"/>
    <property type="match status" value="1"/>
</dbReference>
<dbReference type="RefSeq" id="WP_407031369.1">
    <property type="nucleotide sequence ID" value="NZ_JAQGEF010000009.1"/>
</dbReference>
<sequence>MKRILTDGFFILVLVLTVSLTNAQTRDYGDAPNSYFTTSASSGPSHLPSAYNATSKTGSLMLGTRIDVESDGVPGTLSTGDDLADMNDEDAIRRFPLLIPGSTSYSVTLTVRNITGADATVNGWIDFNRNGTFDAGELATATVVNGATSVTLNWSGFAAVANFGYMYARFRIASNASEIALPTGPANSGEVEDYRFFIGRPVSGKVFNDVNRNTIIDGSEGTATLPSPLYVYVVQSNVVVDSARVAADGTYALRAPAGQTSTLELSALQYAIGYNTSSTPINHALPAGWVTTGENGNGNNTGPGDLSPDGILSIGIPNGTTSLTQRNFGIACKTAGSNRVSDICASEISVIPLYDMIWNADAGGIWTYASGTGINFDATAGTIQMTGSATNSTFEYHMPAVAGCAATTSIATIIVKQTPVTYRNVTVCEGGSVCITNPVINTRRLGSEERICHNVSGVYYDTLSTASEFGCDSVVVTTLTVMSAPTFAVTHASCNGIGSVVITAPVGSGVLYSKDNINFQTSPYFPALTAGNHTFYVKSSIDTVTCSYSASVNILTTVCSPQYCSSELYWNDSDGNIGYYDLANNVNVTRCNNSDVILGDIAIDQYGQMWGVGFYTDSLYRINPNTCDYSRVAKVPLSNPNSLSVLPDGTFLVGSGTYPLNPNVYRYDPISNNFTLWHTFDSGFPNGDYIFLNGFIYVLWVNTVTNTANIYKVAVDASYNYISHTDLGAVLDFSYGLAKVNGELYAVSSANPTISGGTLIHIPLPNVTDWSVVYSSPEQYFYGATSYQESNDVDEPLFSVYSINNTCPVTTADLNTLTATTPMPDGGTLVWFTNNTYSGTALTPAEVAAAGPGTYYAYYYFPVGANGCYSKVSAPVTVTSSACLDLGNLPVAGSGPTIIWPQATATLLSLDLSNTSRAWLGGNNSYPNKTNDPNVDRNGGLAISSDDIDVFGAGTSGNPFSFTGFDWRQSAFDIQFNITVNGNAVSGDKTVYYGLWFDANGNGSFTDADDIFVTGNLAYDGPQTAVIAAPFRNGGTNAGASTGAIRLVATKDNTTFTKAQNGDVNVINGEVEDYYVVYPMPLSVNLKSFTAIKQAESAVLSWSTVSESNNKGFEVQRSTDGVSWKQIAFVGSKGAGGNSTMELSYSLTDKAPFKGINYYRLKQVDTDGRFEYSVTRQLNFSNGSSLVRLYPNPAKTVINISGVETGSVIRIDDALGKTVLTSLRAADVQAAESINISGLSKGIYLLVITGKDGSSVTHKLIKD</sequence>
<dbReference type="Pfam" id="PF20009">
    <property type="entry name" value="GEVED"/>
    <property type="match status" value="2"/>
</dbReference>
<dbReference type="SUPFAM" id="SSF63825">
    <property type="entry name" value="YWTD domain"/>
    <property type="match status" value="1"/>
</dbReference>
<proteinExistence type="predicted"/>
<evidence type="ECO:0000259" key="1">
    <source>
        <dbReference type="Pfam" id="PF18962"/>
    </source>
</evidence>
<gene>
    <name evidence="3" type="ORF">O3P16_09515</name>
</gene>
<dbReference type="EMBL" id="JAQGEF010000009">
    <property type="protein sequence ID" value="MDA3615044.1"/>
    <property type="molecule type" value="Genomic_DNA"/>
</dbReference>
<dbReference type="NCBIfam" id="TIGR04183">
    <property type="entry name" value="Por_Secre_tail"/>
    <property type="match status" value="1"/>
</dbReference>
<feature type="domain" description="Secretion system C-terminal sorting" evidence="1">
    <location>
        <begin position="1189"/>
        <end position="1261"/>
    </location>
</feature>
<evidence type="ECO:0000313" key="4">
    <source>
        <dbReference type="Proteomes" id="UP001210231"/>
    </source>
</evidence>
<evidence type="ECO:0000259" key="2">
    <source>
        <dbReference type="Pfam" id="PF20009"/>
    </source>
</evidence>
<dbReference type="InterPro" id="IPR045474">
    <property type="entry name" value="GEVED"/>
</dbReference>
<reference evidence="3 4" key="1">
    <citation type="submission" date="2022-12" db="EMBL/GenBank/DDBJ databases">
        <title>Chitinophagaceae gen. sp. nov., a new member of the family Chitinophagaceae, isolated from soil in a chemical factory.</title>
        <authorList>
            <person name="Ke Z."/>
        </authorList>
    </citation>
    <scope>NUCLEOTIDE SEQUENCE [LARGE SCALE GENOMIC DNA]</scope>
    <source>
        <strain evidence="3 4">LY-5</strain>
    </source>
</reference>
<dbReference type="Proteomes" id="UP001210231">
    <property type="component" value="Unassembled WGS sequence"/>
</dbReference>
<feature type="domain" description="GEVED" evidence="2">
    <location>
        <begin position="121"/>
        <end position="196"/>
    </location>
</feature>
<comment type="caution">
    <text evidence="3">The sequence shown here is derived from an EMBL/GenBank/DDBJ whole genome shotgun (WGS) entry which is preliminary data.</text>
</comment>
<feature type="domain" description="GEVED" evidence="2">
    <location>
        <begin position="992"/>
        <end position="1076"/>
    </location>
</feature>
<dbReference type="InterPro" id="IPR026444">
    <property type="entry name" value="Secre_tail"/>
</dbReference>
<evidence type="ECO:0000313" key="3">
    <source>
        <dbReference type="EMBL" id="MDA3615044.1"/>
    </source>
</evidence>
<dbReference type="InterPro" id="IPR013783">
    <property type="entry name" value="Ig-like_fold"/>
</dbReference>
<protein>
    <submittedName>
        <fullName evidence="3">GEVED domain-containing protein</fullName>
    </submittedName>
</protein>
<name>A0ABT4UKB3_9BACT</name>